<reference evidence="1" key="1">
    <citation type="submission" date="2022-03" db="EMBL/GenBank/DDBJ databases">
        <authorList>
            <person name="Lindestad O."/>
        </authorList>
    </citation>
    <scope>NUCLEOTIDE SEQUENCE</scope>
</reference>
<dbReference type="EMBL" id="CAKXAJ010016213">
    <property type="protein sequence ID" value="CAH2216634.1"/>
    <property type="molecule type" value="Genomic_DNA"/>
</dbReference>
<keyword evidence="2" id="KW-1185">Reference proteome</keyword>
<evidence type="ECO:0000313" key="1">
    <source>
        <dbReference type="EMBL" id="CAH2216634.1"/>
    </source>
</evidence>
<evidence type="ECO:0000313" key="2">
    <source>
        <dbReference type="Proteomes" id="UP000838756"/>
    </source>
</evidence>
<gene>
    <name evidence="1" type="primary">jg1191</name>
    <name evidence="1" type="ORF">PAEG_LOCUS4624</name>
</gene>
<proteinExistence type="predicted"/>
<organism evidence="1 2">
    <name type="scientific">Pararge aegeria aegeria</name>
    <dbReference type="NCBI Taxonomy" id="348720"/>
    <lineage>
        <taxon>Eukaryota</taxon>
        <taxon>Metazoa</taxon>
        <taxon>Ecdysozoa</taxon>
        <taxon>Arthropoda</taxon>
        <taxon>Hexapoda</taxon>
        <taxon>Insecta</taxon>
        <taxon>Pterygota</taxon>
        <taxon>Neoptera</taxon>
        <taxon>Endopterygota</taxon>
        <taxon>Lepidoptera</taxon>
        <taxon>Glossata</taxon>
        <taxon>Ditrysia</taxon>
        <taxon>Papilionoidea</taxon>
        <taxon>Nymphalidae</taxon>
        <taxon>Satyrinae</taxon>
        <taxon>Satyrini</taxon>
        <taxon>Parargina</taxon>
        <taxon>Pararge</taxon>
    </lineage>
</organism>
<name>A0A8S4QR37_9NEOP</name>
<comment type="caution">
    <text evidence="1">The sequence shown here is derived from an EMBL/GenBank/DDBJ whole genome shotgun (WGS) entry which is preliminary data.</text>
</comment>
<protein>
    <submittedName>
        <fullName evidence="1">Jg1191 protein</fullName>
    </submittedName>
</protein>
<dbReference type="AlphaFoldDB" id="A0A8S4QR37"/>
<accession>A0A8S4QR37</accession>
<sequence length="96" mass="10685">MVTLPAIASTGEELYFSTILIMDTYEPANKAINDKKAMKMFFHRIQFRGPSPLSQLWTVSTMAGVRRPRLERKIAPQRLMKSSRSGKAAARATVGG</sequence>
<dbReference type="Proteomes" id="UP000838756">
    <property type="component" value="Unassembled WGS sequence"/>
</dbReference>